<dbReference type="NCBIfam" id="NF008725">
    <property type="entry name" value="PRK11727.1"/>
    <property type="match status" value="1"/>
</dbReference>
<dbReference type="Gene3D" id="3.40.50.150">
    <property type="entry name" value="Vaccinia Virus protein VP39"/>
    <property type="match status" value="1"/>
</dbReference>
<dbReference type="GO" id="GO:0005737">
    <property type="term" value="C:cytoplasm"/>
    <property type="evidence" value="ECO:0007669"/>
    <property type="project" value="UniProtKB-SubCell"/>
</dbReference>
<dbReference type="EC" id="2.1.1.181" evidence="6"/>
<dbReference type="AlphaFoldDB" id="A0A2R5F686"/>
<dbReference type="RefSeq" id="WP_109014804.1">
    <property type="nucleotide sequence ID" value="NZ_BDOQ01000003.1"/>
</dbReference>
<organism evidence="8 9">
    <name type="scientific">Novimethylophilus kurashikiensis</name>
    <dbReference type="NCBI Taxonomy" id="1825523"/>
    <lineage>
        <taxon>Bacteria</taxon>
        <taxon>Pseudomonadati</taxon>
        <taxon>Pseudomonadota</taxon>
        <taxon>Betaproteobacteria</taxon>
        <taxon>Nitrosomonadales</taxon>
        <taxon>Methylophilaceae</taxon>
        <taxon>Novimethylophilus</taxon>
    </lineage>
</organism>
<comment type="similarity">
    <text evidence="6">Belongs to the methyltransferase superfamily. METTL16/RlmF family.</text>
</comment>
<keyword evidence="3 6" id="KW-0489">Methyltransferase</keyword>
<dbReference type="CDD" id="cd02440">
    <property type="entry name" value="AdoMet_MTases"/>
    <property type="match status" value="1"/>
</dbReference>
<dbReference type="GO" id="GO:0070475">
    <property type="term" value="P:rRNA base methylation"/>
    <property type="evidence" value="ECO:0007669"/>
    <property type="project" value="TreeGrafter"/>
</dbReference>
<keyword evidence="9" id="KW-1185">Reference proteome</keyword>
<keyword evidence="1 6" id="KW-0963">Cytoplasm</keyword>
<name>A0A2R5F686_9PROT</name>
<comment type="function">
    <text evidence="6">Specifically methylates the adenine in position 1618 of 23S rRNA.</text>
</comment>
<dbReference type="EMBL" id="BDOQ01000003">
    <property type="protein sequence ID" value="GBG13625.1"/>
    <property type="molecule type" value="Genomic_DNA"/>
</dbReference>
<evidence type="ECO:0000313" key="8">
    <source>
        <dbReference type="EMBL" id="GBG13625.1"/>
    </source>
</evidence>
<accession>A0A2R5F686</accession>
<dbReference type="Proteomes" id="UP000245081">
    <property type="component" value="Unassembled WGS sequence"/>
</dbReference>
<evidence type="ECO:0000256" key="6">
    <source>
        <dbReference type="HAMAP-Rule" id="MF_01848"/>
    </source>
</evidence>
<dbReference type="PANTHER" id="PTHR13393:SF0">
    <property type="entry name" value="RNA N6-ADENOSINE-METHYLTRANSFERASE METTL16"/>
    <property type="match status" value="1"/>
</dbReference>
<dbReference type="SUPFAM" id="SSF53335">
    <property type="entry name" value="S-adenosyl-L-methionine-dependent methyltransferases"/>
    <property type="match status" value="1"/>
</dbReference>
<dbReference type="InterPro" id="IPR010286">
    <property type="entry name" value="METTL16/RlmF"/>
</dbReference>
<proteinExistence type="inferred from homology"/>
<comment type="caution">
    <text evidence="8">The sequence shown here is derived from an EMBL/GenBank/DDBJ whole genome shotgun (WGS) entry which is preliminary data.</text>
</comment>
<gene>
    <name evidence="6 8" type="primary">rlmF</name>
    <name evidence="8" type="ORF">NMK_1176</name>
</gene>
<sequence length="348" mass="38461">MASRPPAPKQPSSRRPHNATKRPADKPIPTDVPATKADMHPRNPHRGRYDFPTLVAACPELGSFVSVNAHGDASIDFADAAAVKALNRALLQHFYGVKNWDIPDGYLCPPIPGRADYLHHAADLLAPANGGEVPTGDSIRVLDIGIGANAVYPLIGRHTYGWQFVGSDIDATALDNVRRILDHNPQLATGLELRLQTSPRRFLRNVVEPGELFDLTLCNPPFHTSQDEAAAASTRKWQNLGKQPTTTKLNFGGQSNELLYSGGEEAFITGLIEESKRFSTQCLWFTSLVSKSTTLPAVYRALRSVGAVKVRTVEMAQGQKKSRFVAWTFFSDTQHKAWRQRMRRDETE</sequence>
<comment type="subcellular location">
    <subcellularLocation>
        <location evidence="6">Cytoplasm</location>
    </subcellularLocation>
</comment>
<dbReference type="PIRSF" id="PIRSF029038">
    <property type="entry name" value="Mtase_YbiN_prd"/>
    <property type="match status" value="1"/>
</dbReference>
<keyword evidence="4 6" id="KW-0808">Transferase</keyword>
<dbReference type="InterPro" id="IPR016909">
    <property type="entry name" value="rRNA_lsu_MeTfrase_F"/>
</dbReference>
<dbReference type="HAMAP" id="MF_01848">
    <property type="entry name" value="23SrRNA_methyltr_F"/>
    <property type="match status" value="1"/>
</dbReference>
<dbReference type="OrthoDB" id="1115728at2"/>
<dbReference type="InterPro" id="IPR029063">
    <property type="entry name" value="SAM-dependent_MTases_sf"/>
</dbReference>
<keyword evidence="5 6" id="KW-0949">S-adenosyl-L-methionine</keyword>
<evidence type="ECO:0000256" key="3">
    <source>
        <dbReference type="ARBA" id="ARBA00022603"/>
    </source>
</evidence>
<evidence type="ECO:0000256" key="2">
    <source>
        <dbReference type="ARBA" id="ARBA00022552"/>
    </source>
</evidence>
<evidence type="ECO:0000256" key="4">
    <source>
        <dbReference type="ARBA" id="ARBA00022679"/>
    </source>
</evidence>
<evidence type="ECO:0000256" key="7">
    <source>
        <dbReference type="SAM" id="MobiDB-lite"/>
    </source>
</evidence>
<dbReference type="PANTHER" id="PTHR13393">
    <property type="entry name" value="SAM-DEPENDENT METHYLTRANSFERASE"/>
    <property type="match status" value="1"/>
</dbReference>
<protein>
    <recommendedName>
        <fullName evidence="6">Ribosomal RNA large subunit methyltransferase F</fullName>
        <ecNumber evidence="6">2.1.1.181</ecNumber>
    </recommendedName>
    <alternativeName>
        <fullName evidence="6">23S rRNA mA1618 methyltransferase</fullName>
    </alternativeName>
    <alternativeName>
        <fullName evidence="6">rRNA adenine N-6-methyltransferase</fullName>
    </alternativeName>
</protein>
<evidence type="ECO:0000256" key="5">
    <source>
        <dbReference type="ARBA" id="ARBA00022691"/>
    </source>
</evidence>
<comment type="catalytic activity">
    <reaction evidence="6">
        <text>adenosine(1618) in 23S rRNA + S-adenosyl-L-methionine = N(6)-methyladenosine(1618) in 23S rRNA + S-adenosyl-L-homocysteine + H(+)</text>
        <dbReference type="Rhea" id="RHEA:16497"/>
        <dbReference type="Rhea" id="RHEA-COMP:10229"/>
        <dbReference type="Rhea" id="RHEA-COMP:10231"/>
        <dbReference type="ChEBI" id="CHEBI:15378"/>
        <dbReference type="ChEBI" id="CHEBI:57856"/>
        <dbReference type="ChEBI" id="CHEBI:59789"/>
        <dbReference type="ChEBI" id="CHEBI:74411"/>
        <dbReference type="ChEBI" id="CHEBI:74449"/>
        <dbReference type="EC" id="2.1.1.181"/>
    </reaction>
</comment>
<keyword evidence="2 6" id="KW-0698">rRNA processing</keyword>
<dbReference type="GO" id="GO:0052907">
    <property type="term" value="F:23S rRNA (adenine(1618)-N(6))-methyltransferase activity"/>
    <property type="evidence" value="ECO:0007669"/>
    <property type="project" value="UniProtKB-EC"/>
</dbReference>
<evidence type="ECO:0000256" key="1">
    <source>
        <dbReference type="ARBA" id="ARBA00022490"/>
    </source>
</evidence>
<reference evidence="8 9" key="1">
    <citation type="journal article" date="2018" name="Environ. Microbiol.">
        <title>Isolation and genomic characterization of Novimethylophilus kurashikiensis gen. nov. sp. nov., a new lanthanide-dependent methylotrophic species of Methylophilaceae.</title>
        <authorList>
            <person name="Lv H."/>
            <person name="Sahin N."/>
            <person name="Tani A."/>
        </authorList>
    </citation>
    <scope>NUCLEOTIDE SEQUENCE [LARGE SCALE GENOMIC DNA]</scope>
    <source>
        <strain evidence="8 9">La2-4</strain>
    </source>
</reference>
<dbReference type="Pfam" id="PF05971">
    <property type="entry name" value="Methyltransf_10"/>
    <property type="match status" value="1"/>
</dbReference>
<evidence type="ECO:0000313" key="9">
    <source>
        <dbReference type="Proteomes" id="UP000245081"/>
    </source>
</evidence>
<feature type="region of interest" description="Disordered" evidence="7">
    <location>
        <begin position="1"/>
        <end position="46"/>
    </location>
</feature>